<dbReference type="Pfam" id="PF02896">
    <property type="entry name" value="PEP-utilizers_C"/>
    <property type="match status" value="1"/>
</dbReference>
<dbReference type="InterPro" id="IPR013815">
    <property type="entry name" value="ATP_grasp_subdomain_1"/>
</dbReference>
<evidence type="ECO:0000256" key="7">
    <source>
        <dbReference type="ARBA" id="ARBA00022777"/>
    </source>
</evidence>
<feature type="domain" description="Pyruvate phosphate dikinase AMP/ATP-binding" evidence="12">
    <location>
        <begin position="18"/>
        <end position="55"/>
    </location>
</feature>
<name>A8MC38_CALMQ</name>
<keyword evidence="14" id="KW-0670">Pyruvate</keyword>
<dbReference type="NCBIfam" id="TIGR01828">
    <property type="entry name" value="pyru_phos_dikin"/>
    <property type="match status" value="1"/>
</dbReference>
<dbReference type="PROSITE" id="PS00370">
    <property type="entry name" value="PEP_ENZYMES_PHOS_SITE"/>
    <property type="match status" value="1"/>
</dbReference>
<dbReference type="InterPro" id="IPR008279">
    <property type="entry name" value="PEP-util_enz_mobile_dom"/>
</dbReference>
<dbReference type="Proteomes" id="UP000001137">
    <property type="component" value="Chromosome"/>
</dbReference>
<evidence type="ECO:0000256" key="5">
    <source>
        <dbReference type="ARBA" id="ARBA00022723"/>
    </source>
</evidence>
<evidence type="ECO:0000256" key="9">
    <source>
        <dbReference type="ARBA" id="ARBA00022842"/>
    </source>
</evidence>
<feature type="domain" description="PEP-utilising enzyme C-terminal" evidence="13">
    <location>
        <begin position="526"/>
        <end position="877"/>
    </location>
</feature>
<dbReference type="AlphaFoldDB" id="A8MC38"/>
<dbReference type="InterPro" id="IPR018274">
    <property type="entry name" value="PEP_util_AS"/>
</dbReference>
<evidence type="ECO:0000256" key="8">
    <source>
        <dbReference type="ARBA" id="ARBA00022840"/>
    </source>
</evidence>
<dbReference type="Gene3D" id="3.30.470.20">
    <property type="entry name" value="ATP-grasp fold, B domain"/>
    <property type="match status" value="1"/>
</dbReference>
<dbReference type="InterPro" id="IPR036637">
    <property type="entry name" value="Phosphohistidine_dom_sf"/>
</dbReference>
<reference evidence="14 15" key="1">
    <citation type="submission" date="2007-10" db="EMBL/GenBank/DDBJ databases">
        <title>Complete sequence of Caldivirga maquilingensis IC-167.</title>
        <authorList>
            <consortium name="US DOE Joint Genome Institute"/>
            <person name="Copeland A."/>
            <person name="Lucas S."/>
            <person name="Lapidus A."/>
            <person name="Barry K."/>
            <person name="Glavina del Rio T."/>
            <person name="Dalin E."/>
            <person name="Tice H."/>
            <person name="Pitluck S."/>
            <person name="Saunders E."/>
            <person name="Brettin T."/>
            <person name="Bruce D."/>
            <person name="Detter J.C."/>
            <person name="Han C."/>
            <person name="Schmutz J."/>
            <person name="Larimer F."/>
            <person name="Land M."/>
            <person name="Hauser L."/>
            <person name="Kyrpides N."/>
            <person name="Ivanova N."/>
            <person name="Biddle J.F."/>
            <person name="Zhang Z."/>
            <person name="Fitz-Gibbon S.T."/>
            <person name="Lowe T.M."/>
            <person name="Saltikov C."/>
            <person name="House C.H."/>
            <person name="Richardson P."/>
        </authorList>
    </citation>
    <scope>NUCLEOTIDE SEQUENCE [LARGE SCALE GENOMIC DNA]</scope>
    <source>
        <strain evidence="15">ATCC 700844 / DSM 13496 / JCM 10307 / IC-167</strain>
    </source>
</reference>
<evidence type="ECO:0000256" key="1">
    <source>
        <dbReference type="ARBA" id="ARBA00001946"/>
    </source>
</evidence>
<feature type="binding site" evidence="10">
    <location>
        <position position="749"/>
    </location>
    <ligand>
        <name>Mg(2+)</name>
        <dbReference type="ChEBI" id="CHEBI:18420"/>
    </ligand>
</feature>
<organism evidence="14 15">
    <name type="scientific">Caldivirga maquilingensis (strain ATCC 700844 / DSM 13496 / JCM 10307 / IC-167)</name>
    <dbReference type="NCBI Taxonomy" id="397948"/>
    <lineage>
        <taxon>Archaea</taxon>
        <taxon>Thermoproteota</taxon>
        <taxon>Thermoprotei</taxon>
        <taxon>Thermoproteales</taxon>
        <taxon>Thermoproteaceae</taxon>
        <taxon>Caldivirga</taxon>
    </lineage>
</organism>
<dbReference type="Gene3D" id="3.20.20.60">
    <property type="entry name" value="Phosphoenolpyruvate-binding domains"/>
    <property type="match status" value="1"/>
</dbReference>
<dbReference type="KEGG" id="cma:Cmaq_0499"/>
<dbReference type="InterPro" id="IPR015813">
    <property type="entry name" value="Pyrv/PenolPyrv_kinase-like_dom"/>
</dbReference>
<gene>
    <name evidence="14" type="ordered locus">Cmaq_0499</name>
</gene>
<dbReference type="Pfam" id="PF00391">
    <property type="entry name" value="PEP-utilizers"/>
    <property type="match status" value="1"/>
</dbReference>
<dbReference type="PANTHER" id="PTHR22931:SF9">
    <property type="entry name" value="PYRUVATE, PHOSPHATE DIKINASE 1, CHLOROPLASTIC"/>
    <property type="match status" value="1"/>
</dbReference>
<dbReference type="Gene3D" id="3.50.30.10">
    <property type="entry name" value="Phosphohistidine domain"/>
    <property type="match status" value="1"/>
</dbReference>
<feature type="domain" description="PEP-utilising enzyme mobile" evidence="11">
    <location>
        <begin position="421"/>
        <end position="502"/>
    </location>
</feature>
<keyword evidence="8" id="KW-0067">ATP-binding</keyword>
<dbReference type="OrthoDB" id="23397at2157"/>
<dbReference type="RefSeq" id="WP_012185564.1">
    <property type="nucleotide sequence ID" value="NC_009954.1"/>
</dbReference>
<evidence type="ECO:0000313" key="14">
    <source>
        <dbReference type="EMBL" id="ABW01344.1"/>
    </source>
</evidence>
<dbReference type="eggNOG" id="arCOG01111">
    <property type="taxonomic scope" value="Archaea"/>
</dbReference>
<dbReference type="GeneID" id="5708436"/>
<dbReference type="SUPFAM" id="SSF52009">
    <property type="entry name" value="Phosphohistidine domain"/>
    <property type="match status" value="1"/>
</dbReference>
<comment type="cofactor">
    <cofactor evidence="1 10">
        <name>Mg(2+)</name>
        <dbReference type="ChEBI" id="CHEBI:18420"/>
    </cofactor>
</comment>
<dbReference type="SUPFAM" id="SSF51621">
    <property type="entry name" value="Phosphoenolpyruvate/pyruvate domain"/>
    <property type="match status" value="1"/>
</dbReference>
<keyword evidence="4 14" id="KW-0808">Transferase</keyword>
<dbReference type="PANTHER" id="PTHR22931">
    <property type="entry name" value="PHOSPHOENOLPYRUVATE DIKINASE-RELATED"/>
    <property type="match status" value="1"/>
</dbReference>
<dbReference type="PIRSF" id="PIRSF000853">
    <property type="entry name" value="PPDK"/>
    <property type="match status" value="1"/>
</dbReference>
<keyword evidence="7 14" id="KW-0418">Kinase</keyword>
<keyword evidence="15" id="KW-1185">Reference proteome</keyword>
<dbReference type="GO" id="GO:0016301">
    <property type="term" value="F:kinase activity"/>
    <property type="evidence" value="ECO:0007669"/>
    <property type="project" value="UniProtKB-KW"/>
</dbReference>
<evidence type="ECO:0000259" key="12">
    <source>
        <dbReference type="Pfam" id="PF01326"/>
    </source>
</evidence>
<evidence type="ECO:0000259" key="13">
    <source>
        <dbReference type="Pfam" id="PF02896"/>
    </source>
</evidence>
<keyword evidence="5 10" id="KW-0479">Metal-binding</keyword>
<dbReference type="GO" id="GO:0050242">
    <property type="term" value="F:pyruvate, phosphate dikinase activity"/>
    <property type="evidence" value="ECO:0007669"/>
    <property type="project" value="UniProtKB-EC"/>
</dbReference>
<dbReference type="InterPro" id="IPR002192">
    <property type="entry name" value="PPDK_AMP/ATP-bd"/>
</dbReference>
<dbReference type="SUPFAM" id="SSF56059">
    <property type="entry name" value="Glutathione synthetase ATP-binding domain-like"/>
    <property type="match status" value="1"/>
</dbReference>
<feature type="binding site" evidence="10">
    <location>
        <position position="773"/>
    </location>
    <ligand>
        <name>Mg(2+)</name>
        <dbReference type="ChEBI" id="CHEBI:18420"/>
    </ligand>
</feature>
<evidence type="ECO:0000313" key="15">
    <source>
        <dbReference type="Proteomes" id="UP000001137"/>
    </source>
</evidence>
<dbReference type="EMBL" id="CP000852">
    <property type="protein sequence ID" value="ABW01344.1"/>
    <property type="molecule type" value="Genomic_DNA"/>
</dbReference>
<dbReference type="GO" id="GO:0005524">
    <property type="term" value="F:ATP binding"/>
    <property type="evidence" value="ECO:0007669"/>
    <property type="project" value="UniProtKB-KW"/>
</dbReference>
<dbReference type="NCBIfam" id="NF004531">
    <property type="entry name" value="PRK05878.1"/>
    <property type="match status" value="1"/>
</dbReference>
<evidence type="ECO:0000256" key="10">
    <source>
        <dbReference type="PIRSR" id="PIRSR000853-3"/>
    </source>
</evidence>
<dbReference type="Pfam" id="PF01326">
    <property type="entry name" value="PPDK_N"/>
    <property type="match status" value="2"/>
</dbReference>
<evidence type="ECO:0000256" key="4">
    <source>
        <dbReference type="ARBA" id="ARBA00022679"/>
    </source>
</evidence>
<keyword evidence="6" id="KW-0547">Nucleotide-binding</keyword>
<dbReference type="STRING" id="397948.Cmaq_0499"/>
<dbReference type="HOGENOM" id="CLU_015345_0_2_2"/>
<feature type="domain" description="Pyruvate phosphate dikinase AMP/ATP-binding" evidence="12">
    <location>
        <begin position="57"/>
        <end position="293"/>
    </location>
</feature>
<dbReference type="Gene3D" id="3.30.1490.20">
    <property type="entry name" value="ATP-grasp fold, A domain"/>
    <property type="match status" value="1"/>
</dbReference>
<evidence type="ECO:0000256" key="6">
    <source>
        <dbReference type="ARBA" id="ARBA00022741"/>
    </source>
</evidence>
<evidence type="ECO:0000256" key="3">
    <source>
        <dbReference type="ARBA" id="ARBA00011994"/>
    </source>
</evidence>
<dbReference type="InterPro" id="IPR040442">
    <property type="entry name" value="Pyrv_kinase-like_dom_sf"/>
</dbReference>
<protein>
    <recommendedName>
        <fullName evidence="3">pyruvate, phosphate dikinase</fullName>
        <ecNumber evidence="3">2.7.9.1</ecNumber>
    </recommendedName>
</protein>
<evidence type="ECO:0000256" key="2">
    <source>
        <dbReference type="ARBA" id="ARBA00007837"/>
    </source>
</evidence>
<dbReference type="GO" id="GO:0046872">
    <property type="term" value="F:metal ion binding"/>
    <property type="evidence" value="ECO:0007669"/>
    <property type="project" value="UniProtKB-KW"/>
</dbReference>
<dbReference type="Gene3D" id="1.10.189.10">
    <property type="entry name" value="Pyruvate Phosphate Dikinase, domain 2"/>
    <property type="match status" value="1"/>
</dbReference>
<evidence type="ECO:0000259" key="11">
    <source>
        <dbReference type="Pfam" id="PF00391"/>
    </source>
</evidence>
<accession>A8MC38</accession>
<sequence length="891" mass="99046">MARKYVLTFEEANPDDVKLLGGKATSLVLMTRLGLPVPPGFTITTVACKEYYKSGEKLPEGLMDEVIEGVRYLESKTGRKFGGGDTPLLVSVRSGAAVSMPGMMDTVLNVGLNDKTLQGFIKFIGSEHAAYDAYRRFLAMFGRIVLGIPEEEFNKPLDEIKRKYGVKEDPEIPLQGLKELVDLYKQVYIRRVGKVIDDPWEQLRLSIDAVFKSWNSPRAKFYREANKITPDIADCTAASVVTMVFGNADWRSATGVVFSRNPATGEDELYGEYLPYAQGEDVVAGIRTPKPISELKKEMPEVYQQLYEGVKKIERYKKAVQDVEFTIEKGKLWFLQTRNAKMNPLAMIKVTVDMVKQNWMTKEEAIMTIKPQHILQVLYPRIDEAKAPKPIVKGIAASPGAVSGQAVFDPDTAVEWAKAGKRVILVREETKPDDVHGFYASVGILTSRGGATSHAAVVARAIGRPAVVGAEGLKIDYSTRTAKAGDVVIKEGDWLTIDGFTGNVYVGQVSTIEPKLPPEFYELLDMADSVSVFGVKANADTPEDATIARRFGAKGIGLLRTERMFRAPGRLELFRSVILSTNANERRDALNKLAELMRRDFEEIFEIMEGYPVTVRLFDPPLHEFLPNVEELVAEVTRARTLGRPDPEKEALLARVRALMEANPMMGHRGVRLGITFPDIYMAQVKAILEAALELKKRGKNVQVQIMIPQVSEYKELEYVINNVVKPTAEEVFKNYGDRIDFKIGTMMETVRASLTADKIASVVDFMSFGTNDLTQAVFSFSRDDVENKFMSQYLNLGILPYDPFVTIDRDGVAKLMKIAVDLARSVKPNIEIGICGEHGGDADSIRILAEVVGRGLDYFSASPYRVPVARLVTAQESLKILGRAPKVAEY</sequence>
<comment type="similarity">
    <text evidence="2">Belongs to the PEP-utilizing enzyme family.</text>
</comment>
<dbReference type="InterPro" id="IPR000121">
    <property type="entry name" value="PEP_util_C"/>
</dbReference>
<dbReference type="Gene3D" id="1.20.80.30">
    <property type="match status" value="1"/>
</dbReference>
<keyword evidence="9 10" id="KW-0460">Magnesium</keyword>
<proteinExistence type="inferred from homology"/>
<dbReference type="InterPro" id="IPR010121">
    <property type="entry name" value="Pyruvate_phosphate_dikinase"/>
</dbReference>
<dbReference type="EC" id="2.7.9.1" evidence="3"/>